<feature type="compositionally biased region" description="Acidic residues" evidence="6">
    <location>
        <begin position="810"/>
        <end position="825"/>
    </location>
</feature>
<dbReference type="PROSITE" id="PS00661">
    <property type="entry name" value="FERM_2"/>
    <property type="match status" value="1"/>
</dbReference>
<dbReference type="InterPro" id="IPR000798">
    <property type="entry name" value="Ez/rad/moesin-like"/>
</dbReference>
<dbReference type="InterPro" id="IPR018980">
    <property type="entry name" value="FERM_PH-like_C"/>
</dbReference>
<dbReference type="InterPro" id="IPR019747">
    <property type="entry name" value="FERM_CS"/>
</dbReference>
<feature type="region of interest" description="Disordered" evidence="6">
    <location>
        <begin position="1"/>
        <end position="77"/>
    </location>
</feature>
<dbReference type="Gene3D" id="3.10.20.90">
    <property type="entry name" value="Phosphatidylinositol 3-kinase Catalytic Subunit, Chain A, domain 1"/>
    <property type="match status" value="1"/>
</dbReference>
<dbReference type="InterPro" id="IPR014847">
    <property type="entry name" value="FA"/>
</dbReference>
<feature type="compositionally biased region" description="Basic and acidic residues" evidence="6">
    <location>
        <begin position="471"/>
        <end position="488"/>
    </location>
</feature>
<dbReference type="InterPro" id="IPR000299">
    <property type="entry name" value="FERM_domain"/>
</dbReference>
<feature type="region of interest" description="Disordered" evidence="6">
    <location>
        <begin position="498"/>
        <end position="557"/>
    </location>
</feature>
<dbReference type="InterPro" id="IPR029071">
    <property type="entry name" value="Ubiquitin-like_domsf"/>
</dbReference>
<feature type="region of interest" description="Disordered" evidence="6">
    <location>
        <begin position="920"/>
        <end position="965"/>
    </location>
</feature>
<dbReference type="InterPro" id="IPR035963">
    <property type="entry name" value="FERM_2"/>
</dbReference>
<dbReference type="GO" id="GO:0030866">
    <property type="term" value="P:cortical actin cytoskeleton organization"/>
    <property type="evidence" value="ECO:0007669"/>
    <property type="project" value="InterPro"/>
</dbReference>
<gene>
    <name evidence="8" type="primary">epb41l3b</name>
</gene>
<dbReference type="GO" id="GO:0005198">
    <property type="term" value="F:structural molecule activity"/>
    <property type="evidence" value="ECO:0007669"/>
    <property type="project" value="InterPro"/>
</dbReference>
<feature type="compositionally biased region" description="Acidic residues" evidence="6">
    <location>
        <begin position="940"/>
        <end position="960"/>
    </location>
</feature>
<proteinExistence type="predicted"/>
<dbReference type="PROSITE" id="PS00660">
    <property type="entry name" value="FERM_1"/>
    <property type="match status" value="1"/>
</dbReference>
<dbReference type="CDD" id="cd13184">
    <property type="entry name" value="FERM_C_4_1_family"/>
    <property type="match status" value="1"/>
</dbReference>
<reference evidence="8" key="1">
    <citation type="submission" date="2025-08" db="UniProtKB">
        <authorList>
            <consortium name="Ensembl"/>
        </authorList>
    </citation>
    <scope>IDENTIFICATION</scope>
</reference>
<evidence type="ECO:0000256" key="1">
    <source>
        <dbReference type="ARBA" id="ARBA00004245"/>
    </source>
</evidence>
<dbReference type="PANTHER" id="PTHR23280:SF20">
    <property type="entry name" value="BAND 4.1-LIKE PROTEIN 3"/>
    <property type="match status" value="1"/>
</dbReference>
<keyword evidence="9" id="KW-1185">Reference proteome</keyword>
<sequence>MTTESGADSEAKQPQENKETEKGKAKAAEPTSPQNQPEQLPAAAGHSTPARKEQEQQEEDQVSHRSSTSRLSRSPLRGVKKVKMMQCKVALLDGSDYTINVEKRAKGQVLFDKVCEHLNLLERDYFGITYRDVENQKNWLDPSKELKKQIRTGPWNFAFNVKFYPPDPSQLTEDITRYYLCLQLRDDVVSGRLPCSFATHTVLGSYTVQSELGDYDPEELGSDYISELRFAPNQTKELEEKVMELHKTYKGMTPAEAEIHFLENAKKLSMYGVDLHHAKLVGSLYECLAPAEGEDSEGVEIMLGVCASGLLIYRDRLRINRFAWPKILKISYKRNNFYIKIRPGEFEQFESTIGFKLPNHRAAKRLWKVCVEHHTFFRLVSPEAPPKKFLSLGSKFRYSGRTQAQTRRASSQIIRPAPFFERSTSKRYNMSRSLDGAPIMENHETLMKDNAADGAAKVIAKGDIITTVTTEKKAEEEKAEQEDAKMDAVETPEPVVTTPLRHDTKCSPRVYTTDPHRSELSLPSSPVSSTKVRRRRRENTRKRASSVSPAKSSAGCRRRQALADRKAALLDEQVLLLSARKQRLEQGKPRGGTLFSFSLHLPDLSSFLDDDGYITFPDLSEMHFLPECAQNFLPIKSPSLIPCFLFIFFFLLSTSFSVPYALTLSFPLALCLCYLEPKAASLTASIAQGYHDHDSSEEEETDSEQTDFAFDGEMTATESEADEDSEMRTQYSFIRRVKGENVFIKHSNLMLEDTTSPAEMVKHQTNISELKRSFLETGDSTPGLTEWEKRLSSSPARSPRADEAPMIEPLDTDDEQPEGEQTEEEVQPKATEATGFLVKYVVDSIATDLATSSGPHGISLSTTMDDDVFMDGTLREVEEKTPDSQDEVSERSLVKVSPGAVRQEVSQAISDKKGTLIILKEAEDREDTESEETNAVGEKEEPEVPGEAEAEENETSETTEDPSVIIETKTTIVKTPSLKIEIKTDDVTQIKGIDSPKKAMASWISEEVKTEASEVITVSTKEVKELKTSDALQQETEIFTFKEVQMEPSKSSLTQITVSESSTTSLEVSTLGWVSSSRKTSAEPEEKAVVATETEAEPAKSTGPTSVDAVEAGTKETPVIHTETKTITYESAEVDTNGDVDPGVLLSAQTITSETTSTTTTTHITKTVKGGISETRIEKRIVITGDADIDHDEALAQAIKEAKEQHPDMSVTKVVVHKETEITPEEGED</sequence>
<evidence type="ECO:0000256" key="3">
    <source>
        <dbReference type="ARBA" id="ARBA00022553"/>
    </source>
</evidence>
<evidence type="ECO:0000259" key="7">
    <source>
        <dbReference type="PROSITE" id="PS50057"/>
    </source>
</evidence>
<keyword evidence="5" id="KW-0206">Cytoskeleton</keyword>
<organism evidence="8 9">
    <name type="scientific">Dicentrarchus labrax</name>
    <name type="common">European seabass</name>
    <name type="synonym">Morone labrax</name>
    <dbReference type="NCBI Taxonomy" id="13489"/>
    <lineage>
        <taxon>Eukaryota</taxon>
        <taxon>Metazoa</taxon>
        <taxon>Chordata</taxon>
        <taxon>Craniata</taxon>
        <taxon>Vertebrata</taxon>
        <taxon>Euteleostomi</taxon>
        <taxon>Actinopterygii</taxon>
        <taxon>Neopterygii</taxon>
        <taxon>Teleostei</taxon>
        <taxon>Neoteleostei</taxon>
        <taxon>Acanthomorphata</taxon>
        <taxon>Eupercaria</taxon>
        <taxon>Moronidae</taxon>
        <taxon>Dicentrarchus</taxon>
    </lineage>
</organism>
<accession>A0A8C4IU50</accession>
<dbReference type="SMART" id="SM01195">
    <property type="entry name" value="FA"/>
    <property type="match status" value="1"/>
</dbReference>
<dbReference type="InterPro" id="IPR008379">
    <property type="entry name" value="Band_4.1_C"/>
</dbReference>
<dbReference type="AlphaFoldDB" id="A0A8C4IU50"/>
<dbReference type="InterPro" id="IPR019748">
    <property type="entry name" value="FERM_central"/>
</dbReference>
<evidence type="ECO:0000256" key="5">
    <source>
        <dbReference type="ARBA" id="ARBA00023212"/>
    </source>
</evidence>
<keyword evidence="4" id="KW-0009">Actin-binding</keyword>
<dbReference type="Pfam" id="PF08736">
    <property type="entry name" value="FA"/>
    <property type="match status" value="1"/>
</dbReference>
<dbReference type="PRINTS" id="PR00661">
    <property type="entry name" value="ERMFAMILY"/>
</dbReference>
<evidence type="ECO:0000313" key="9">
    <source>
        <dbReference type="Proteomes" id="UP000694389"/>
    </source>
</evidence>
<feature type="compositionally biased region" description="Basic residues" evidence="6">
    <location>
        <begin position="531"/>
        <end position="544"/>
    </location>
</feature>
<reference evidence="8" key="2">
    <citation type="submission" date="2025-09" db="UniProtKB">
        <authorList>
            <consortium name="Ensembl"/>
        </authorList>
    </citation>
    <scope>IDENTIFICATION</scope>
</reference>
<dbReference type="SUPFAM" id="SSF50729">
    <property type="entry name" value="PH domain-like"/>
    <property type="match status" value="1"/>
</dbReference>
<dbReference type="FunFam" id="3.10.20.90:FF:000002">
    <property type="entry name" value="Erythrocyte protein band 4.1-like 3"/>
    <property type="match status" value="1"/>
</dbReference>
<evidence type="ECO:0000256" key="6">
    <source>
        <dbReference type="SAM" id="MobiDB-lite"/>
    </source>
</evidence>
<dbReference type="Gene3D" id="1.20.80.10">
    <property type="match status" value="1"/>
</dbReference>
<dbReference type="Pfam" id="PF04382">
    <property type="entry name" value="SAB"/>
    <property type="match status" value="1"/>
</dbReference>
<dbReference type="CDD" id="cd14473">
    <property type="entry name" value="FERM_B-lobe"/>
    <property type="match status" value="1"/>
</dbReference>
<dbReference type="PANTHER" id="PTHR23280">
    <property type="entry name" value="4.1 G PROTEIN"/>
    <property type="match status" value="1"/>
</dbReference>
<dbReference type="PROSITE" id="PS50057">
    <property type="entry name" value="FERM_3"/>
    <property type="match status" value="1"/>
</dbReference>
<dbReference type="SUPFAM" id="SSF54236">
    <property type="entry name" value="Ubiquitin-like"/>
    <property type="match status" value="1"/>
</dbReference>
<keyword evidence="3" id="KW-0597">Phosphoprotein</keyword>
<dbReference type="InterPro" id="IPR014352">
    <property type="entry name" value="FERM/acyl-CoA-bd_prot_sf"/>
</dbReference>
<dbReference type="GO" id="GO:0005886">
    <property type="term" value="C:plasma membrane"/>
    <property type="evidence" value="ECO:0007669"/>
    <property type="project" value="TreeGrafter"/>
</dbReference>
<dbReference type="InterPro" id="IPR019749">
    <property type="entry name" value="Band_41_domain"/>
</dbReference>
<dbReference type="Proteomes" id="UP000694389">
    <property type="component" value="Unassembled WGS sequence"/>
</dbReference>
<dbReference type="SUPFAM" id="SSF47031">
    <property type="entry name" value="Second domain of FERM"/>
    <property type="match status" value="1"/>
</dbReference>
<dbReference type="FunFam" id="1.20.80.10:FF:000001">
    <property type="entry name" value="Erythrocyte membrane protein band 4.1"/>
    <property type="match status" value="1"/>
</dbReference>
<dbReference type="Pfam" id="PF00373">
    <property type="entry name" value="FERM_M"/>
    <property type="match status" value="1"/>
</dbReference>
<dbReference type="Ensembl" id="ENSDLAT00005065698.2">
    <property type="protein sequence ID" value="ENSDLAP00005062061.1"/>
    <property type="gene ID" value="ENSDLAG00005025904.2"/>
</dbReference>
<dbReference type="GO" id="GO:0005856">
    <property type="term" value="C:cytoskeleton"/>
    <property type="evidence" value="ECO:0007669"/>
    <property type="project" value="UniProtKB-SubCell"/>
</dbReference>
<dbReference type="Pfam" id="PF05902">
    <property type="entry name" value="4_1_CTD"/>
    <property type="match status" value="1"/>
</dbReference>
<dbReference type="Pfam" id="PF09379">
    <property type="entry name" value="FERM_N"/>
    <property type="match status" value="1"/>
</dbReference>
<evidence type="ECO:0000256" key="2">
    <source>
        <dbReference type="ARBA" id="ARBA00022490"/>
    </source>
</evidence>
<feature type="compositionally biased region" description="Low complexity" evidence="6">
    <location>
        <begin position="64"/>
        <end position="77"/>
    </location>
</feature>
<feature type="region of interest" description="Disordered" evidence="6">
    <location>
        <begin position="471"/>
        <end position="490"/>
    </location>
</feature>
<protein>
    <recommendedName>
        <fullName evidence="7">FERM domain-containing protein</fullName>
    </recommendedName>
</protein>
<dbReference type="GeneTree" id="ENSGT00940000157047"/>
<dbReference type="InterPro" id="IPR007477">
    <property type="entry name" value="SAB_dom"/>
</dbReference>
<dbReference type="SMART" id="SM01196">
    <property type="entry name" value="FERM_C"/>
    <property type="match status" value="1"/>
</dbReference>
<dbReference type="FunFam" id="2.30.29.30:FF:000001">
    <property type="entry name" value="Erythrocyte membrane protein band 4.1"/>
    <property type="match status" value="1"/>
</dbReference>
<dbReference type="Pfam" id="PF09380">
    <property type="entry name" value="FERM_C"/>
    <property type="match status" value="1"/>
</dbReference>
<dbReference type="SMART" id="SM00295">
    <property type="entry name" value="B41"/>
    <property type="match status" value="1"/>
</dbReference>
<feature type="compositionally biased region" description="Basic and acidic residues" evidence="6">
    <location>
        <begin position="9"/>
        <end position="27"/>
    </location>
</feature>
<name>A0A8C4IU50_DICLA</name>
<feature type="region of interest" description="Disordered" evidence="6">
    <location>
        <begin position="773"/>
        <end position="831"/>
    </location>
</feature>
<feature type="domain" description="FERM" evidence="7">
    <location>
        <begin position="85"/>
        <end position="381"/>
    </location>
</feature>
<feature type="compositionally biased region" description="Low complexity" evidence="6">
    <location>
        <begin position="520"/>
        <end position="530"/>
    </location>
</feature>
<dbReference type="GO" id="GO:0003779">
    <property type="term" value="F:actin binding"/>
    <property type="evidence" value="ECO:0007669"/>
    <property type="project" value="UniProtKB-KW"/>
</dbReference>
<dbReference type="GO" id="GO:0031032">
    <property type="term" value="P:actomyosin structure organization"/>
    <property type="evidence" value="ECO:0007669"/>
    <property type="project" value="TreeGrafter"/>
</dbReference>
<keyword evidence="2" id="KW-0963">Cytoplasm</keyword>
<evidence type="ECO:0000313" key="8">
    <source>
        <dbReference type="Ensembl" id="ENSDLAP00005062061.1"/>
    </source>
</evidence>
<dbReference type="Gene3D" id="2.30.29.30">
    <property type="entry name" value="Pleckstrin-homology domain (PH domain)/Phosphotyrosine-binding domain (PTB)"/>
    <property type="match status" value="1"/>
</dbReference>
<dbReference type="InterPro" id="IPR018979">
    <property type="entry name" value="FERM_N"/>
</dbReference>
<comment type="subcellular location">
    <subcellularLocation>
        <location evidence="1">Cytoplasm</location>
        <location evidence="1">Cytoskeleton</location>
    </subcellularLocation>
</comment>
<evidence type="ECO:0000256" key="4">
    <source>
        <dbReference type="ARBA" id="ARBA00023203"/>
    </source>
</evidence>
<feature type="region of interest" description="Disordered" evidence="6">
    <location>
        <begin position="1077"/>
        <end position="1115"/>
    </location>
</feature>
<dbReference type="PRINTS" id="PR00935">
    <property type="entry name" value="BAND41"/>
</dbReference>
<dbReference type="InterPro" id="IPR011993">
    <property type="entry name" value="PH-like_dom_sf"/>
</dbReference>